<dbReference type="InterPro" id="IPR000182">
    <property type="entry name" value="GNAT_dom"/>
</dbReference>
<dbReference type="Gene3D" id="3.40.630.30">
    <property type="match status" value="1"/>
</dbReference>
<protein>
    <submittedName>
        <fullName evidence="2">Putative N-acetyltransferase YhbS</fullName>
    </submittedName>
</protein>
<dbReference type="RefSeq" id="WP_221232539.1">
    <property type="nucleotide sequence ID" value="NZ_JACHOV010000002.1"/>
</dbReference>
<keyword evidence="3" id="KW-1185">Reference proteome</keyword>
<dbReference type="Pfam" id="PF00583">
    <property type="entry name" value="Acetyltransf_1"/>
    <property type="match status" value="1"/>
</dbReference>
<feature type="domain" description="N-acetyltransferase" evidence="1">
    <location>
        <begin position="2"/>
        <end position="154"/>
    </location>
</feature>
<organism evidence="2 3">
    <name type="scientific">Rhizorhapis suberifaciens</name>
    <name type="common">corky root of lettuce</name>
    <dbReference type="NCBI Taxonomy" id="13656"/>
    <lineage>
        <taxon>Bacteria</taxon>
        <taxon>Pseudomonadati</taxon>
        <taxon>Pseudomonadota</taxon>
        <taxon>Alphaproteobacteria</taxon>
        <taxon>Sphingomonadales</taxon>
        <taxon>Sphingomonadaceae</taxon>
        <taxon>Rhizorhapis</taxon>
    </lineage>
</organism>
<dbReference type="PROSITE" id="PS51186">
    <property type="entry name" value="GNAT"/>
    <property type="match status" value="1"/>
</dbReference>
<keyword evidence="2" id="KW-0808">Transferase</keyword>
<accession>A0A840HRS4</accession>
<evidence type="ECO:0000313" key="3">
    <source>
        <dbReference type="Proteomes" id="UP000575068"/>
    </source>
</evidence>
<evidence type="ECO:0000259" key="1">
    <source>
        <dbReference type="PROSITE" id="PS51186"/>
    </source>
</evidence>
<dbReference type="SUPFAM" id="SSF55729">
    <property type="entry name" value="Acyl-CoA N-acyltransferases (Nat)"/>
    <property type="match status" value="1"/>
</dbReference>
<dbReference type="Proteomes" id="UP000575068">
    <property type="component" value="Unassembled WGS sequence"/>
</dbReference>
<evidence type="ECO:0000313" key="2">
    <source>
        <dbReference type="EMBL" id="MBB4640288.1"/>
    </source>
</evidence>
<sequence>MTHITALSTQSDSAVEALLDAAFGPGRQKRTAYAIRNGMCQIDSLSFAALDARGNMVGLLQSWPVAITDGAGTQHPLIMVGPVAVLPTLQQAGIGKKLMSKLMEAAKAIQCEPLMMIGDPEYYGRFFGFSAAGTGAWEVPGPVERHRLLAQSVDGRPLPHAGKLGPRNESLRAAC</sequence>
<proteinExistence type="predicted"/>
<reference evidence="2 3" key="1">
    <citation type="submission" date="2020-08" db="EMBL/GenBank/DDBJ databases">
        <title>Genomic Encyclopedia of Type Strains, Phase IV (KMG-IV): sequencing the most valuable type-strain genomes for metagenomic binning, comparative biology and taxonomic classification.</title>
        <authorList>
            <person name="Goeker M."/>
        </authorList>
    </citation>
    <scope>NUCLEOTIDE SEQUENCE [LARGE SCALE GENOMIC DNA]</scope>
    <source>
        <strain evidence="2 3">DSM 7465</strain>
    </source>
</reference>
<name>A0A840HRS4_9SPHN</name>
<gene>
    <name evidence="2" type="ORF">HNQ99_000576</name>
</gene>
<dbReference type="EMBL" id="JACHOV010000002">
    <property type="protein sequence ID" value="MBB4640288.1"/>
    <property type="molecule type" value="Genomic_DNA"/>
</dbReference>
<comment type="caution">
    <text evidence="2">The sequence shown here is derived from an EMBL/GenBank/DDBJ whole genome shotgun (WGS) entry which is preliminary data.</text>
</comment>
<dbReference type="GO" id="GO:0016747">
    <property type="term" value="F:acyltransferase activity, transferring groups other than amino-acyl groups"/>
    <property type="evidence" value="ECO:0007669"/>
    <property type="project" value="InterPro"/>
</dbReference>
<dbReference type="CDD" id="cd04301">
    <property type="entry name" value="NAT_SF"/>
    <property type="match status" value="1"/>
</dbReference>
<dbReference type="InterPro" id="IPR016181">
    <property type="entry name" value="Acyl_CoA_acyltransferase"/>
</dbReference>
<dbReference type="AlphaFoldDB" id="A0A840HRS4"/>